<protein>
    <submittedName>
        <fullName evidence="1">Uncharacterized protein</fullName>
    </submittedName>
</protein>
<dbReference type="Proteomes" id="UP000183982">
    <property type="component" value="Unassembled WGS sequence"/>
</dbReference>
<keyword evidence="2" id="KW-1185">Reference proteome</keyword>
<sequence>MTLSSEWFIGLTRDGPNRALMECRKERTPAAGFGCGIGWNGRNETYAAERTKVRIGVFGLRETC</sequence>
<dbReference type="AlphaFoldDB" id="A0A1M6NTL7"/>
<proteinExistence type="predicted"/>
<evidence type="ECO:0000313" key="1">
    <source>
        <dbReference type="EMBL" id="SHJ98952.1"/>
    </source>
</evidence>
<reference evidence="2" key="1">
    <citation type="submission" date="2016-11" db="EMBL/GenBank/DDBJ databases">
        <authorList>
            <person name="Varghese N."/>
            <person name="Submissions S."/>
        </authorList>
    </citation>
    <scope>NUCLEOTIDE SEQUENCE [LARGE SCALE GENOMIC DNA]</scope>
    <source>
        <strain evidence="2">DSM 100564</strain>
    </source>
</reference>
<gene>
    <name evidence="1" type="ORF">SAMN05444000_116102</name>
</gene>
<organism evidence="1 2">
    <name type="scientific">Shimia gijangensis</name>
    <dbReference type="NCBI Taxonomy" id="1470563"/>
    <lineage>
        <taxon>Bacteria</taxon>
        <taxon>Pseudomonadati</taxon>
        <taxon>Pseudomonadota</taxon>
        <taxon>Alphaproteobacteria</taxon>
        <taxon>Rhodobacterales</taxon>
        <taxon>Roseobacteraceae</taxon>
    </lineage>
</organism>
<dbReference type="EMBL" id="FQZQ01000016">
    <property type="protein sequence ID" value="SHJ98952.1"/>
    <property type="molecule type" value="Genomic_DNA"/>
</dbReference>
<name>A0A1M6NTL7_9RHOB</name>
<accession>A0A1M6NTL7</accession>
<evidence type="ECO:0000313" key="2">
    <source>
        <dbReference type="Proteomes" id="UP000183982"/>
    </source>
</evidence>